<keyword evidence="1" id="KW-0472">Membrane</keyword>
<name>A0AAE3K8G2_9EURY</name>
<sequence>MNRTGLHYLAGALALAVAAVHLYWGFPRLVTQIEIGMVHDPRPITFVLSSVLIIFGITRILDGHDPKQIYLFGMVLMATYIVGYAAWHTVLGHGAFWPWGPGEMGGHHDTGFIETMVSHLAVETTALISKILETATLIVLGILYATYDEAEAESPTARIPTNS</sequence>
<reference evidence="2" key="1">
    <citation type="journal article" date="2022" name="Syst. Appl. Microbiol.">
        <title>Natronocalculus amylovorans gen. nov., sp. nov., and Natranaeroarchaeum aerophilus sp. nov., dominant culturable amylolytic natronoarchaea from hypersaline soda lakes in southwestern Siberia.</title>
        <authorList>
            <person name="Sorokin D.Y."/>
            <person name="Elcheninov A.G."/>
            <person name="Khizhniak T.V."/>
            <person name="Koenen M."/>
            <person name="Bale N.J."/>
            <person name="Damste J.S.S."/>
            <person name="Kublanov I.V."/>
        </authorList>
    </citation>
    <scope>NUCLEOTIDE SEQUENCE</scope>
    <source>
        <strain evidence="2">AArc-St2</strain>
    </source>
</reference>
<keyword evidence="1" id="KW-1133">Transmembrane helix</keyword>
<feature type="transmembrane region" description="Helical" evidence="1">
    <location>
        <begin position="69"/>
        <end position="87"/>
    </location>
</feature>
<evidence type="ECO:0000313" key="2">
    <source>
        <dbReference type="EMBL" id="MCL9817272.1"/>
    </source>
</evidence>
<gene>
    <name evidence="2" type="ORF">AArcSt2_09985</name>
</gene>
<dbReference type="AlphaFoldDB" id="A0AAE3K8G2"/>
<dbReference type="RefSeq" id="WP_250584294.1">
    <property type="nucleotide sequence ID" value="NZ_JAKRVX010000003.1"/>
</dbReference>
<keyword evidence="3" id="KW-1185">Reference proteome</keyword>
<dbReference type="Proteomes" id="UP001203207">
    <property type="component" value="Unassembled WGS sequence"/>
</dbReference>
<protein>
    <submittedName>
        <fullName evidence="2">Uncharacterized protein</fullName>
    </submittedName>
</protein>
<keyword evidence="1" id="KW-0812">Transmembrane</keyword>
<proteinExistence type="predicted"/>
<evidence type="ECO:0000313" key="3">
    <source>
        <dbReference type="Proteomes" id="UP001203207"/>
    </source>
</evidence>
<evidence type="ECO:0000256" key="1">
    <source>
        <dbReference type="SAM" id="Phobius"/>
    </source>
</evidence>
<comment type="caution">
    <text evidence="2">The sequence shown here is derived from an EMBL/GenBank/DDBJ whole genome shotgun (WGS) entry which is preliminary data.</text>
</comment>
<dbReference type="EMBL" id="JAKRVX010000003">
    <property type="protein sequence ID" value="MCL9817272.1"/>
    <property type="molecule type" value="Genomic_DNA"/>
</dbReference>
<feature type="transmembrane region" description="Helical" evidence="1">
    <location>
        <begin position="7"/>
        <end position="24"/>
    </location>
</feature>
<accession>A0AAE3K8G2</accession>
<reference evidence="2" key="2">
    <citation type="submission" date="2022-02" db="EMBL/GenBank/DDBJ databases">
        <authorList>
            <person name="Elcheninov A.G."/>
            <person name="Sorokin D.Y."/>
            <person name="Kublanov I.V."/>
        </authorList>
    </citation>
    <scope>NUCLEOTIDE SEQUENCE</scope>
    <source>
        <strain evidence="2">AArc-St2</strain>
    </source>
</reference>
<organism evidence="2 3">
    <name type="scientific">Natronocalculus amylovorans</name>
    <dbReference type="NCBI Taxonomy" id="2917812"/>
    <lineage>
        <taxon>Archaea</taxon>
        <taxon>Methanobacteriati</taxon>
        <taxon>Methanobacteriota</taxon>
        <taxon>Stenosarchaea group</taxon>
        <taxon>Halobacteria</taxon>
        <taxon>Halobacteriales</taxon>
        <taxon>Haloferacaceae</taxon>
        <taxon>Natronocalculus</taxon>
    </lineage>
</organism>
<feature type="transmembrane region" description="Helical" evidence="1">
    <location>
        <begin position="44"/>
        <end position="62"/>
    </location>
</feature>